<feature type="region of interest" description="Disordered" evidence="1">
    <location>
        <begin position="61"/>
        <end position="93"/>
    </location>
</feature>
<feature type="non-terminal residue" evidence="2">
    <location>
        <position position="137"/>
    </location>
</feature>
<evidence type="ECO:0000313" key="3">
    <source>
        <dbReference type="Proteomes" id="UP001189429"/>
    </source>
</evidence>
<accession>A0ABN9PYL3</accession>
<evidence type="ECO:0000313" key="2">
    <source>
        <dbReference type="EMBL" id="CAK0798191.1"/>
    </source>
</evidence>
<feature type="non-terminal residue" evidence="2">
    <location>
        <position position="1"/>
    </location>
</feature>
<feature type="compositionally biased region" description="Low complexity" evidence="1">
    <location>
        <begin position="78"/>
        <end position="93"/>
    </location>
</feature>
<organism evidence="2 3">
    <name type="scientific">Prorocentrum cordatum</name>
    <dbReference type="NCBI Taxonomy" id="2364126"/>
    <lineage>
        <taxon>Eukaryota</taxon>
        <taxon>Sar</taxon>
        <taxon>Alveolata</taxon>
        <taxon>Dinophyceae</taxon>
        <taxon>Prorocentrales</taxon>
        <taxon>Prorocentraceae</taxon>
        <taxon>Prorocentrum</taxon>
    </lineage>
</organism>
<name>A0ABN9PYL3_9DINO</name>
<sequence>SRGEWGAGPAAAVTPRGARLAPGAQSTRELSLPEWSGCGVARPLGRCGVLSLPAGAAAPGLCSPPASPVPPPQPYPQAPRSAPAPAAELPPSSPALLLRSPACPCAGAVSAFVLVGAPPAAWPPLACAPGRPDGAPA</sequence>
<protein>
    <submittedName>
        <fullName evidence="2">Uncharacterized protein</fullName>
    </submittedName>
</protein>
<proteinExistence type="predicted"/>
<keyword evidence="3" id="KW-1185">Reference proteome</keyword>
<reference evidence="2" key="1">
    <citation type="submission" date="2023-10" db="EMBL/GenBank/DDBJ databases">
        <authorList>
            <person name="Chen Y."/>
            <person name="Shah S."/>
            <person name="Dougan E. K."/>
            <person name="Thang M."/>
            <person name="Chan C."/>
        </authorList>
    </citation>
    <scope>NUCLEOTIDE SEQUENCE [LARGE SCALE GENOMIC DNA]</scope>
</reference>
<evidence type="ECO:0000256" key="1">
    <source>
        <dbReference type="SAM" id="MobiDB-lite"/>
    </source>
</evidence>
<gene>
    <name evidence="2" type="ORF">PCOR1329_LOCUS7022</name>
</gene>
<dbReference type="Proteomes" id="UP001189429">
    <property type="component" value="Unassembled WGS sequence"/>
</dbReference>
<dbReference type="EMBL" id="CAUYUJ010001894">
    <property type="protein sequence ID" value="CAK0798191.1"/>
    <property type="molecule type" value="Genomic_DNA"/>
</dbReference>
<feature type="compositionally biased region" description="Pro residues" evidence="1">
    <location>
        <begin position="65"/>
        <end position="77"/>
    </location>
</feature>
<comment type="caution">
    <text evidence="2">The sequence shown here is derived from an EMBL/GenBank/DDBJ whole genome shotgun (WGS) entry which is preliminary data.</text>
</comment>
<feature type="region of interest" description="Disordered" evidence="1">
    <location>
        <begin position="1"/>
        <end position="28"/>
    </location>
</feature>